<dbReference type="SUPFAM" id="SSF55729">
    <property type="entry name" value="Acyl-CoA N-acyltransferases (Nat)"/>
    <property type="match status" value="1"/>
</dbReference>
<accession>A0ABX8WQ27</accession>
<proteinExistence type="predicted"/>
<dbReference type="EMBL" id="CP080544">
    <property type="protein sequence ID" value="QYR52329.1"/>
    <property type="molecule type" value="Genomic_DNA"/>
</dbReference>
<dbReference type="Gene3D" id="3.40.630.30">
    <property type="match status" value="1"/>
</dbReference>
<evidence type="ECO:0000313" key="2">
    <source>
        <dbReference type="EMBL" id="QYR52329.1"/>
    </source>
</evidence>
<gene>
    <name evidence="2" type="ORF">H8L67_06875</name>
</gene>
<feature type="domain" description="N-acetyltransferase" evidence="1">
    <location>
        <begin position="26"/>
        <end position="179"/>
    </location>
</feature>
<dbReference type="PANTHER" id="PTHR43792">
    <property type="entry name" value="GNAT FAMILY, PUTATIVE (AFU_ORTHOLOGUE AFUA_3G00765)-RELATED-RELATED"/>
    <property type="match status" value="1"/>
</dbReference>
<dbReference type="PROSITE" id="PS51186">
    <property type="entry name" value="GNAT"/>
    <property type="match status" value="1"/>
</dbReference>
<dbReference type="Proteomes" id="UP000824755">
    <property type="component" value="Chromosome"/>
</dbReference>
<dbReference type="PANTHER" id="PTHR43792:SF1">
    <property type="entry name" value="N-ACETYLTRANSFERASE DOMAIN-CONTAINING PROTEIN"/>
    <property type="match status" value="1"/>
</dbReference>
<sequence>MDAASAHAGWFEGLSAGAPVIETPRLILRVPEKADFPRFAEMMADPATHFIGGPLTRGDAWRRFLMMPGAWLTQGFGMFSFVEKSTGLFMGQAGPWQPDGWPGTEVGYACHPEGRGQGYVTEACTAAIDWAFDVLDWQDVIHSVDPDNAASANVAKRLGSQLLRTGKFLPAPLDVKDINIWGQSRSEWRARRAPSTV</sequence>
<protein>
    <submittedName>
        <fullName evidence="2">GNAT family N-acetyltransferase</fullName>
    </submittedName>
</protein>
<keyword evidence="3" id="KW-1185">Reference proteome</keyword>
<reference evidence="2 3" key="1">
    <citation type="submission" date="2021-08" db="EMBL/GenBank/DDBJ databases">
        <title>Lysobacter sp. strain CJ11 Genome sequencing and assembly.</title>
        <authorList>
            <person name="Kim I."/>
        </authorList>
    </citation>
    <scope>NUCLEOTIDE SEQUENCE [LARGE SCALE GENOMIC DNA]</scope>
    <source>
        <strain evidence="2 3">CJ11</strain>
    </source>
</reference>
<organism evidence="2 3">
    <name type="scientific">Lysobacter soyae</name>
    <dbReference type="NCBI Taxonomy" id="2764185"/>
    <lineage>
        <taxon>Bacteria</taxon>
        <taxon>Pseudomonadati</taxon>
        <taxon>Pseudomonadota</taxon>
        <taxon>Gammaproteobacteria</taxon>
        <taxon>Lysobacterales</taxon>
        <taxon>Lysobacteraceae</taxon>
        <taxon>Lysobacter</taxon>
    </lineage>
</organism>
<dbReference type="InterPro" id="IPR000182">
    <property type="entry name" value="GNAT_dom"/>
</dbReference>
<dbReference type="InterPro" id="IPR051531">
    <property type="entry name" value="N-acetyltransferase"/>
</dbReference>
<dbReference type="Pfam" id="PF13302">
    <property type="entry name" value="Acetyltransf_3"/>
    <property type="match status" value="1"/>
</dbReference>
<evidence type="ECO:0000259" key="1">
    <source>
        <dbReference type="PROSITE" id="PS51186"/>
    </source>
</evidence>
<dbReference type="InterPro" id="IPR016181">
    <property type="entry name" value="Acyl_CoA_acyltransferase"/>
</dbReference>
<name>A0ABX8WQ27_9GAMM</name>
<dbReference type="RefSeq" id="WP_220379116.1">
    <property type="nucleotide sequence ID" value="NZ_CP080544.1"/>
</dbReference>
<evidence type="ECO:0000313" key="3">
    <source>
        <dbReference type="Proteomes" id="UP000824755"/>
    </source>
</evidence>